<evidence type="ECO:0000259" key="13">
    <source>
        <dbReference type="PROSITE" id="PS50109"/>
    </source>
</evidence>
<keyword evidence="7" id="KW-0547">Nucleotide-binding</keyword>
<protein>
    <recommendedName>
        <fullName evidence="3">histidine kinase</fullName>
        <ecNumber evidence="3">2.7.13.3</ecNumber>
    </recommendedName>
</protein>
<dbReference type="PANTHER" id="PTHR34220">
    <property type="entry name" value="SENSOR HISTIDINE KINASE YPDA"/>
    <property type="match status" value="1"/>
</dbReference>
<dbReference type="InterPro" id="IPR050640">
    <property type="entry name" value="Bact_2-comp_sensor_kinase"/>
</dbReference>
<reference evidence="15" key="1">
    <citation type="submission" date="2014-08" db="EMBL/GenBank/DDBJ databases">
        <title>Comparative genomics of the Paenibacillus odorifer group.</title>
        <authorList>
            <person name="den Bakker H.C."/>
            <person name="Tsai Y.-C.Y.-C."/>
            <person name="Martin N."/>
            <person name="Korlach J."/>
            <person name="Wiedmann M."/>
        </authorList>
    </citation>
    <scope>NUCLEOTIDE SEQUENCE [LARGE SCALE GENOMIC DNA]</scope>
    <source>
        <strain evidence="15">DSM 13188</strain>
    </source>
</reference>
<dbReference type="SUPFAM" id="SSF55874">
    <property type="entry name" value="ATPase domain of HSP90 chaperone/DNA topoisomerase II/histidine kinase"/>
    <property type="match status" value="1"/>
</dbReference>
<dbReference type="SMART" id="SM00387">
    <property type="entry name" value="HATPase_c"/>
    <property type="match status" value="1"/>
</dbReference>
<keyword evidence="16" id="KW-1185">Reference proteome</keyword>
<dbReference type="Gene3D" id="3.30.565.10">
    <property type="entry name" value="Histidine kinase-like ATPase, C-terminal domain"/>
    <property type="match status" value="1"/>
</dbReference>
<evidence type="ECO:0000256" key="5">
    <source>
        <dbReference type="ARBA" id="ARBA00022553"/>
    </source>
</evidence>
<feature type="domain" description="HAMP" evidence="14">
    <location>
        <begin position="299"/>
        <end position="354"/>
    </location>
</feature>
<keyword evidence="8" id="KW-0418">Kinase</keyword>
<sequence length="580" mass="65733">MAYFKKMPIGIQLSLLVAFIIVVVLFIIFTSYSKSTNVVEKKNSEYFTEMISQMNQTVSSNTDAVKRIIQNIAYNSTFVQEYLTETDPIDKYEDYLQLKGYISDMMNMKDGILDIALVGREGMKFNISGDISNLLPFVEEVPDKQLYYFTGITTLPFNNVSKNVFIAGCPIYSITNFEDDKKIGTLMLVLDAKAILGSPEKSIRLTGSKIYALDRNDKVFFTNDAQLDTGSPYKESLSQEKDRDYLVQTGAVPDIDGRIVFKLPKSELLSGIEDVRKQSVIIFFVALLLLAFPFFIVISNIIRPLKKLVQFMSDFKLGRPSNLSRRIILKGYAEISIMAKNFNRMLDELDLLTRQLVDSNTRLYKAELVKKQSELAFLQSQVNPHFLYNTLESIKGIAVEEGSDKIFNMAKALGFVFRYSIKGKDMVPLREELTMVKSYLYIQQIRFGSRFKTEIHFSEDILECQVPKMILQPLVENAIFHGIEPQSGSGMLELRGERTGNTILLSIKDNGPGIDEEKLHSIQEMLSAQEGLESNTASIGLQNVNNRVKLNYGDEYGIMIRSEQSEGTEVVITIPLEECK</sequence>
<dbReference type="OrthoDB" id="9809348at2"/>
<feature type="domain" description="Histidine kinase" evidence="13">
    <location>
        <begin position="470"/>
        <end position="578"/>
    </location>
</feature>
<dbReference type="InterPro" id="IPR010559">
    <property type="entry name" value="Sig_transdc_His_kin_internal"/>
</dbReference>
<dbReference type="InterPro" id="IPR003660">
    <property type="entry name" value="HAMP_dom"/>
</dbReference>
<dbReference type="Proteomes" id="UP000029518">
    <property type="component" value="Chromosome"/>
</dbReference>
<keyword evidence="5" id="KW-0597">Phosphoprotein</keyword>
<evidence type="ECO:0000256" key="8">
    <source>
        <dbReference type="ARBA" id="ARBA00022777"/>
    </source>
</evidence>
<dbReference type="KEGG" id="pbd:PBOR_13840"/>
<comment type="catalytic activity">
    <reaction evidence="1">
        <text>ATP + protein L-histidine = ADP + protein N-phospho-L-histidine.</text>
        <dbReference type="EC" id="2.7.13.3"/>
    </reaction>
</comment>
<name>A0A089L8X2_PAEBO</name>
<evidence type="ECO:0000256" key="3">
    <source>
        <dbReference type="ARBA" id="ARBA00012438"/>
    </source>
</evidence>
<dbReference type="RefSeq" id="WP_042212276.1">
    <property type="nucleotide sequence ID" value="NZ_CP009285.1"/>
</dbReference>
<evidence type="ECO:0000256" key="12">
    <source>
        <dbReference type="SAM" id="Phobius"/>
    </source>
</evidence>
<dbReference type="PROSITE" id="PS50109">
    <property type="entry name" value="HIS_KIN"/>
    <property type="match status" value="1"/>
</dbReference>
<evidence type="ECO:0000256" key="6">
    <source>
        <dbReference type="ARBA" id="ARBA00022679"/>
    </source>
</evidence>
<evidence type="ECO:0000256" key="11">
    <source>
        <dbReference type="ARBA" id="ARBA00023136"/>
    </source>
</evidence>
<dbReference type="Pfam" id="PF06580">
    <property type="entry name" value="His_kinase"/>
    <property type="match status" value="1"/>
</dbReference>
<dbReference type="PROSITE" id="PS50885">
    <property type="entry name" value="HAMP"/>
    <property type="match status" value="1"/>
</dbReference>
<evidence type="ECO:0000256" key="7">
    <source>
        <dbReference type="ARBA" id="ARBA00022741"/>
    </source>
</evidence>
<dbReference type="GO" id="GO:0005886">
    <property type="term" value="C:plasma membrane"/>
    <property type="evidence" value="ECO:0007669"/>
    <property type="project" value="UniProtKB-SubCell"/>
</dbReference>
<dbReference type="PANTHER" id="PTHR34220:SF7">
    <property type="entry name" value="SENSOR HISTIDINE KINASE YPDA"/>
    <property type="match status" value="1"/>
</dbReference>
<keyword evidence="4" id="KW-1003">Cell membrane</keyword>
<dbReference type="CDD" id="cd06225">
    <property type="entry name" value="HAMP"/>
    <property type="match status" value="1"/>
</dbReference>
<evidence type="ECO:0000256" key="9">
    <source>
        <dbReference type="ARBA" id="ARBA00022840"/>
    </source>
</evidence>
<evidence type="ECO:0000313" key="16">
    <source>
        <dbReference type="Proteomes" id="UP000029518"/>
    </source>
</evidence>
<dbReference type="Pfam" id="PF02518">
    <property type="entry name" value="HATPase_c"/>
    <property type="match status" value="1"/>
</dbReference>
<dbReference type="EC" id="2.7.13.3" evidence="3"/>
<keyword evidence="6" id="KW-0808">Transferase</keyword>
<dbReference type="InterPro" id="IPR003594">
    <property type="entry name" value="HATPase_dom"/>
</dbReference>
<evidence type="ECO:0000256" key="1">
    <source>
        <dbReference type="ARBA" id="ARBA00000085"/>
    </source>
</evidence>
<evidence type="ECO:0000259" key="14">
    <source>
        <dbReference type="PROSITE" id="PS50885"/>
    </source>
</evidence>
<evidence type="ECO:0000256" key="10">
    <source>
        <dbReference type="ARBA" id="ARBA00023012"/>
    </source>
</evidence>
<gene>
    <name evidence="15" type="ORF">PBOR_13840</name>
</gene>
<dbReference type="InterPro" id="IPR004358">
    <property type="entry name" value="Sig_transdc_His_kin-like_C"/>
</dbReference>
<dbReference type="Gene3D" id="6.10.340.10">
    <property type="match status" value="1"/>
</dbReference>
<dbReference type="InterPro" id="IPR036890">
    <property type="entry name" value="HATPase_C_sf"/>
</dbReference>
<evidence type="ECO:0000256" key="4">
    <source>
        <dbReference type="ARBA" id="ARBA00022475"/>
    </source>
</evidence>
<dbReference type="EMBL" id="CP009285">
    <property type="protein sequence ID" value="AIQ57891.1"/>
    <property type="molecule type" value="Genomic_DNA"/>
</dbReference>
<keyword evidence="12" id="KW-1133">Transmembrane helix</keyword>
<keyword evidence="9" id="KW-0067">ATP-binding</keyword>
<dbReference type="AlphaFoldDB" id="A0A089L8X2"/>
<accession>A0A089L8X2</accession>
<comment type="subcellular location">
    <subcellularLocation>
        <location evidence="2">Cell membrane</location>
        <topology evidence="2">Multi-pass membrane protein</topology>
    </subcellularLocation>
</comment>
<keyword evidence="11 12" id="KW-0472">Membrane</keyword>
<dbReference type="PRINTS" id="PR00344">
    <property type="entry name" value="BCTRLSENSOR"/>
</dbReference>
<dbReference type="GO" id="GO:0000155">
    <property type="term" value="F:phosphorelay sensor kinase activity"/>
    <property type="evidence" value="ECO:0007669"/>
    <property type="project" value="InterPro"/>
</dbReference>
<dbReference type="InterPro" id="IPR005467">
    <property type="entry name" value="His_kinase_dom"/>
</dbReference>
<feature type="transmembrane region" description="Helical" evidence="12">
    <location>
        <begin position="12"/>
        <end position="32"/>
    </location>
</feature>
<evidence type="ECO:0000256" key="2">
    <source>
        <dbReference type="ARBA" id="ARBA00004651"/>
    </source>
</evidence>
<dbReference type="GO" id="GO:0005524">
    <property type="term" value="F:ATP binding"/>
    <property type="evidence" value="ECO:0007669"/>
    <property type="project" value="UniProtKB-KW"/>
</dbReference>
<keyword evidence="12" id="KW-0812">Transmembrane</keyword>
<keyword evidence="10" id="KW-0902">Two-component regulatory system</keyword>
<organism evidence="15 16">
    <name type="scientific">Paenibacillus borealis</name>
    <dbReference type="NCBI Taxonomy" id="160799"/>
    <lineage>
        <taxon>Bacteria</taxon>
        <taxon>Bacillati</taxon>
        <taxon>Bacillota</taxon>
        <taxon>Bacilli</taxon>
        <taxon>Bacillales</taxon>
        <taxon>Paenibacillaceae</taxon>
        <taxon>Paenibacillus</taxon>
    </lineage>
</organism>
<proteinExistence type="predicted"/>
<evidence type="ECO:0000313" key="15">
    <source>
        <dbReference type="EMBL" id="AIQ57891.1"/>
    </source>
</evidence>
<feature type="transmembrane region" description="Helical" evidence="12">
    <location>
        <begin position="280"/>
        <end position="302"/>
    </location>
</feature>
<dbReference type="HOGENOM" id="CLU_020473_6_0_9"/>